<proteinExistence type="predicted"/>
<evidence type="ECO:0000313" key="3">
    <source>
        <dbReference type="Proteomes" id="UP001060919"/>
    </source>
</evidence>
<keyword evidence="1" id="KW-0732">Signal</keyword>
<sequence>MLNVLFFYACLLLPFACFAQSEDYHQAMALGEHAAASRQFSQAIQHYGQAIKLAPRDIEPYLRQMEVAIQKRDLSIFKRTIHQLEGLEHPLPLDVYITYVQLAKKQRLYNDGLAMLTKAELKHKTSKTLLLHRAGLYQKLNDNAKVIQTLNTALEHYPQSTDVLHQLATIYININPQKSIELHKKLLAEPHYKDVALSALGLLHTKLYEADPGANNRNNLVLALSYYNQYFQRHPQDQEARNMIENIRILLDQ</sequence>
<dbReference type="AlphaFoldDB" id="A0A915YB24"/>
<evidence type="ECO:0008006" key="4">
    <source>
        <dbReference type="Google" id="ProtNLM"/>
    </source>
</evidence>
<keyword evidence="3" id="KW-1185">Reference proteome</keyword>
<dbReference type="Proteomes" id="UP001060919">
    <property type="component" value="Chromosome"/>
</dbReference>
<name>A0A915YB24_9BACT</name>
<dbReference type="KEGG" id="aup:AsAng_0005030"/>
<reference evidence="2" key="1">
    <citation type="submission" date="2022-09" db="EMBL/GenBank/DDBJ databases">
        <title>Aureispira anguillicida sp. nov., isolated from Leptocephalus of Japanese eel Anguilla japonica.</title>
        <authorList>
            <person name="Yuasa K."/>
            <person name="Mekata T."/>
            <person name="Ikunari K."/>
        </authorList>
    </citation>
    <scope>NUCLEOTIDE SEQUENCE</scope>
    <source>
        <strain evidence="2">EL160426</strain>
    </source>
</reference>
<accession>A0A915YB24</accession>
<feature type="chain" id="PRO_5037449285" description="Tetratricopeptide repeat protein" evidence="1">
    <location>
        <begin position="20"/>
        <end position="253"/>
    </location>
</feature>
<protein>
    <recommendedName>
        <fullName evidence="4">Tetratricopeptide repeat protein</fullName>
    </recommendedName>
</protein>
<evidence type="ECO:0000313" key="2">
    <source>
        <dbReference type="EMBL" id="BDS09798.1"/>
    </source>
</evidence>
<evidence type="ECO:0000256" key="1">
    <source>
        <dbReference type="SAM" id="SignalP"/>
    </source>
</evidence>
<dbReference type="SUPFAM" id="SSF48452">
    <property type="entry name" value="TPR-like"/>
    <property type="match status" value="2"/>
</dbReference>
<feature type="signal peptide" evidence="1">
    <location>
        <begin position="1"/>
        <end position="19"/>
    </location>
</feature>
<dbReference type="InterPro" id="IPR011990">
    <property type="entry name" value="TPR-like_helical_dom_sf"/>
</dbReference>
<gene>
    <name evidence="2" type="ORF">AsAng_0005030</name>
</gene>
<organism evidence="2 3">
    <name type="scientific">Aureispira anguillae</name>
    <dbReference type="NCBI Taxonomy" id="2864201"/>
    <lineage>
        <taxon>Bacteria</taxon>
        <taxon>Pseudomonadati</taxon>
        <taxon>Bacteroidota</taxon>
        <taxon>Saprospiria</taxon>
        <taxon>Saprospirales</taxon>
        <taxon>Saprospiraceae</taxon>
        <taxon>Aureispira</taxon>
    </lineage>
</organism>
<dbReference type="Gene3D" id="1.25.40.10">
    <property type="entry name" value="Tetratricopeptide repeat domain"/>
    <property type="match status" value="2"/>
</dbReference>
<dbReference type="RefSeq" id="WP_264791158.1">
    <property type="nucleotide sequence ID" value="NZ_AP026867.1"/>
</dbReference>
<dbReference type="EMBL" id="AP026867">
    <property type="protein sequence ID" value="BDS09798.1"/>
    <property type="molecule type" value="Genomic_DNA"/>
</dbReference>